<name>A0ABR5HPM8_9BURK</name>
<evidence type="ECO:0000313" key="10">
    <source>
        <dbReference type="Proteomes" id="UP000242951"/>
    </source>
</evidence>
<comment type="subcellular location">
    <subcellularLocation>
        <location evidence="1">Membrane</location>
        <topology evidence="1">Multi-pass membrane protein</topology>
    </subcellularLocation>
</comment>
<feature type="transmembrane region" description="Helical" evidence="5">
    <location>
        <begin position="197"/>
        <end position="215"/>
    </location>
</feature>
<organism evidence="9 10">
    <name type="scientific">Candidatus Burkholderia pumila</name>
    <dbReference type="NCBI Taxonomy" id="1090375"/>
    <lineage>
        <taxon>Bacteria</taxon>
        <taxon>Pseudomonadati</taxon>
        <taxon>Pseudomonadota</taxon>
        <taxon>Betaproteobacteria</taxon>
        <taxon>Burkholderiales</taxon>
        <taxon>Burkholderiaceae</taxon>
        <taxon>Burkholderia</taxon>
    </lineage>
</organism>
<dbReference type="Pfam" id="PF04932">
    <property type="entry name" value="Wzy_C"/>
    <property type="match status" value="1"/>
</dbReference>
<evidence type="ECO:0000313" key="9">
    <source>
        <dbReference type="EMBL" id="KMQ81068.1"/>
    </source>
</evidence>
<feature type="transmembrane region" description="Helical" evidence="5">
    <location>
        <begin position="117"/>
        <end position="137"/>
    </location>
</feature>
<feature type="transmembrane region" description="Helical" evidence="5">
    <location>
        <begin position="460"/>
        <end position="478"/>
    </location>
</feature>
<dbReference type="Proteomes" id="UP000242951">
    <property type="component" value="Unassembled WGS sequence"/>
</dbReference>
<evidence type="ECO:0000259" key="8">
    <source>
        <dbReference type="Pfam" id="PF15864"/>
    </source>
</evidence>
<proteinExistence type="predicted"/>
<accession>A0ABR5HPM8</accession>
<dbReference type="GO" id="GO:0016874">
    <property type="term" value="F:ligase activity"/>
    <property type="evidence" value="ECO:0007669"/>
    <property type="project" value="UniProtKB-KW"/>
</dbReference>
<feature type="transmembrane region" description="Helical" evidence="5">
    <location>
        <begin position="90"/>
        <end position="111"/>
    </location>
</feature>
<dbReference type="Pfam" id="PF15864">
    <property type="entry name" value="PglL_A"/>
    <property type="match status" value="1"/>
</dbReference>
<feature type="domain" description="Virulence factor membrane-bound polymerase C-terminal" evidence="7">
    <location>
        <begin position="412"/>
        <end position="577"/>
    </location>
</feature>
<comment type="caution">
    <text evidence="9">The sequence shown here is derived from an EMBL/GenBank/DDBJ whole genome shotgun (WGS) entry which is preliminary data.</text>
</comment>
<feature type="transmembrane region" description="Helical" evidence="5">
    <location>
        <begin position="59"/>
        <end position="78"/>
    </location>
</feature>
<dbReference type="EMBL" id="LELG01000013">
    <property type="protein sequence ID" value="KMQ81068.1"/>
    <property type="molecule type" value="Genomic_DNA"/>
</dbReference>
<dbReference type="PANTHER" id="PTHR37422:SF21">
    <property type="entry name" value="EXOQ-LIKE PROTEIN"/>
    <property type="match status" value="1"/>
</dbReference>
<feature type="transmembrane region" description="Helical" evidence="5">
    <location>
        <begin position="222"/>
        <end position="239"/>
    </location>
</feature>
<dbReference type="InterPro" id="IPR051533">
    <property type="entry name" value="WaaL-like"/>
</dbReference>
<keyword evidence="10" id="KW-1185">Reference proteome</keyword>
<gene>
    <name evidence="9" type="ORF">BPMI_03057</name>
</gene>
<reference evidence="9 10" key="1">
    <citation type="submission" date="2015-06" db="EMBL/GenBank/DDBJ databases">
        <title>Comparative genomics of Burkholderia leaf nodule symbionts.</title>
        <authorList>
            <person name="Carlier A."/>
            <person name="Eberl L."/>
            <person name="Pinto-Carbo M."/>
        </authorList>
    </citation>
    <scope>NUCLEOTIDE SEQUENCE [LARGE SCALE GENOMIC DNA]</scope>
    <source>
        <strain evidence="9 10">UZHbot3</strain>
    </source>
</reference>
<feature type="transmembrane region" description="Helical" evidence="5">
    <location>
        <begin position="411"/>
        <end position="426"/>
    </location>
</feature>
<evidence type="ECO:0000256" key="3">
    <source>
        <dbReference type="ARBA" id="ARBA00022989"/>
    </source>
</evidence>
<feature type="domain" description="Protein glycosylation ligase" evidence="8">
    <location>
        <begin position="190"/>
        <end position="213"/>
    </location>
</feature>
<feature type="transmembrane region" description="Helical" evidence="5">
    <location>
        <begin position="245"/>
        <end position="261"/>
    </location>
</feature>
<feature type="transmembrane region" description="Helical" evidence="5">
    <location>
        <begin position="26"/>
        <end position="47"/>
    </location>
</feature>
<keyword evidence="9" id="KW-0436">Ligase</keyword>
<sequence>MWVKPRPHKEGGYPTRRSQSLMPSQYARFLCFAVLCLALTIPFGVVNHTYPIPTFYAEYTALALYLALGATVALLARVSEPRVPFASPVIALMPLAFGVLLIAQTALLPVAQPSMNWLGGAYLLASFGAVHTGFGFVRAGLGEKALRIGAAAFMVGGLFAVFCQAVQLFHLEVKFTPFVVAYNVMVERRPFGNMAQANHLASVIAFAMAGALYYVQMRRLPVVLWLIVSAVYSLGFALTVSRGPWLQTAVIVIAGFWMAFVQGRAMASEGFDSPGRRDARAWIIPVVLAVLFVVVNGLVRWANVRYGFDLAQSAAERMQDAGQIAPRLVLWKYGWTMFKTHPLLGVGWGEFPRYQFELVPELGDVEIANNAHDIFIDLLAKTGALGMAILVSGIVLWLIRVLRAPQTPMRIFGLSLLGVLMMHALVEYPQQYMFFLMPVMLIIGLLETRPLRLVARPLSYGMYVVLVLGGLAALYPTMRDYNRAEVLYYGSRPAEQYRNDPSFLFSAWGEYGAATLLPMNAEDLPMKLAMHRKAMALLPGETVLRRYAVLQALAGQREEALDTMARLKAFATQLHDWPMQYAATVKMVNEIGGTLGTFKAELVKRYGAPESDDE</sequence>
<feature type="transmembrane region" description="Helical" evidence="5">
    <location>
        <begin position="378"/>
        <end position="399"/>
    </location>
</feature>
<evidence type="ECO:0000256" key="1">
    <source>
        <dbReference type="ARBA" id="ARBA00004141"/>
    </source>
</evidence>
<dbReference type="InterPro" id="IPR021797">
    <property type="entry name" value="Wzy_C_2"/>
</dbReference>
<evidence type="ECO:0000256" key="2">
    <source>
        <dbReference type="ARBA" id="ARBA00022692"/>
    </source>
</evidence>
<dbReference type="InterPro" id="IPR031726">
    <property type="entry name" value="PglL_A"/>
</dbReference>
<evidence type="ECO:0000256" key="5">
    <source>
        <dbReference type="SAM" id="Phobius"/>
    </source>
</evidence>
<evidence type="ECO:0000256" key="4">
    <source>
        <dbReference type="ARBA" id="ARBA00023136"/>
    </source>
</evidence>
<dbReference type="Pfam" id="PF11846">
    <property type="entry name" value="Wzy_C_2"/>
    <property type="match status" value="1"/>
</dbReference>
<protein>
    <submittedName>
        <fullName evidence="9">Lipid A core-O-antigen ligase</fullName>
    </submittedName>
</protein>
<feature type="transmembrane region" description="Helical" evidence="5">
    <location>
        <begin position="149"/>
        <end position="169"/>
    </location>
</feature>
<feature type="domain" description="O-antigen ligase-related" evidence="6">
    <location>
        <begin position="229"/>
        <end position="391"/>
    </location>
</feature>
<keyword evidence="3 5" id="KW-1133">Transmembrane helix</keyword>
<keyword evidence="4 5" id="KW-0472">Membrane</keyword>
<dbReference type="PANTHER" id="PTHR37422">
    <property type="entry name" value="TEICHURONIC ACID BIOSYNTHESIS PROTEIN TUAE"/>
    <property type="match status" value="1"/>
</dbReference>
<evidence type="ECO:0000259" key="6">
    <source>
        <dbReference type="Pfam" id="PF04932"/>
    </source>
</evidence>
<dbReference type="InterPro" id="IPR007016">
    <property type="entry name" value="O-antigen_ligase-rel_domated"/>
</dbReference>
<evidence type="ECO:0000259" key="7">
    <source>
        <dbReference type="Pfam" id="PF11846"/>
    </source>
</evidence>
<keyword evidence="2 5" id="KW-0812">Transmembrane</keyword>
<feature type="transmembrane region" description="Helical" evidence="5">
    <location>
        <begin position="282"/>
        <end position="302"/>
    </location>
</feature>